<dbReference type="GO" id="GO:0016787">
    <property type="term" value="F:hydrolase activity"/>
    <property type="evidence" value="ECO:0007669"/>
    <property type="project" value="UniProtKB-KW"/>
</dbReference>
<evidence type="ECO:0000259" key="4">
    <source>
        <dbReference type="Pfam" id="PF00561"/>
    </source>
</evidence>
<keyword evidence="3" id="KW-0732">Signal</keyword>
<dbReference type="Proteomes" id="UP001302126">
    <property type="component" value="Unassembled WGS sequence"/>
</dbReference>
<feature type="chain" id="PRO_5042980559" evidence="3">
    <location>
        <begin position="19"/>
        <end position="616"/>
    </location>
</feature>
<dbReference type="SUPFAM" id="SSF53474">
    <property type="entry name" value="alpha/beta-Hydrolases"/>
    <property type="match status" value="1"/>
</dbReference>
<reference evidence="6" key="2">
    <citation type="submission" date="2023-05" db="EMBL/GenBank/DDBJ databases">
        <authorList>
            <consortium name="Lawrence Berkeley National Laboratory"/>
            <person name="Steindorff A."/>
            <person name="Hensen N."/>
            <person name="Bonometti L."/>
            <person name="Westerberg I."/>
            <person name="Brannstrom I.O."/>
            <person name="Guillou S."/>
            <person name="Cros-Aarteil S."/>
            <person name="Calhoun S."/>
            <person name="Haridas S."/>
            <person name="Kuo A."/>
            <person name="Mondo S."/>
            <person name="Pangilinan J."/>
            <person name="Riley R."/>
            <person name="Labutti K."/>
            <person name="Andreopoulos B."/>
            <person name="Lipzen A."/>
            <person name="Chen C."/>
            <person name="Yanf M."/>
            <person name="Daum C."/>
            <person name="Ng V."/>
            <person name="Clum A."/>
            <person name="Ohm R."/>
            <person name="Martin F."/>
            <person name="Silar P."/>
            <person name="Natvig D."/>
            <person name="Lalanne C."/>
            <person name="Gautier V."/>
            <person name="Ament-Velasquez S.L."/>
            <person name="Kruys A."/>
            <person name="Hutchinson M.I."/>
            <person name="Powell A.J."/>
            <person name="Barry K."/>
            <person name="Miller A.N."/>
            <person name="Grigoriev I.V."/>
            <person name="Debuchy R."/>
            <person name="Gladieux P."/>
            <person name="Thoren M.H."/>
            <person name="Johannesson H."/>
        </authorList>
    </citation>
    <scope>NUCLEOTIDE SEQUENCE</scope>
    <source>
        <strain evidence="6">PSN309</strain>
    </source>
</reference>
<comment type="caution">
    <text evidence="6">The sequence shown here is derived from an EMBL/GenBank/DDBJ whole genome shotgun (WGS) entry which is preliminary data.</text>
</comment>
<accession>A0AAN6X5B9</accession>
<evidence type="ECO:0000259" key="5">
    <source>
        <dbReference type="Pfam" id="PF08386"/>
    </source>
</evidence>
<protein>
    <submittedName>
        <fullName evidence="6">Alpha/Beta hydrolase protein</fullName>
    </submittedName>
</protein>
<dbReference type="InterPro" id="IPR000073">
    <property type="entry name" value="AB_hydrolase_1"/>
</dbReference>
<dbReference type="InterPro" id="IPR051601">
    <property type="entry name" value="Serine_prot/Carboxylest_S33"/>
</dbReference>
<keyword evidence="2 6" id="KW-0378">Hydrolase</keyword>
<name>A0AAN6X5B9_9PEZI</name>
<evidence type="ECO:0000256" key="3">
    <source>
        <dbReference type="SAM" id="SignalP"/>
    </source>
</evidence>
<comment type="similarity">
    <text evidence="1">Belongs to the peptidase S33 family.</text>
</comment>
<dbReference type="PANTHER" id="PTHR43248:SF25">
    <property type="entry name" value="AB HYDROLASE-1 DOMAIN-CONTAINING PROTEIN-RELATED"/>
    <property type="match status" value="1"/>
</dbReference>
<gene>
    <name evidence="6" type="ORF">QBC35DRAFT_372066</name>
</gene>
<reference evidence="6" key="1">
    <citation type="journal article" date="2023" name="Mol. Phylogenet. Evol.">
        <title>Genome-scale phylogeny and comparative genomics of the fungal order Sordariales.</title>
        <authorList>
            <person name="Hensen N."/>
            <person name="Bonometti L."/>
            <person name="Westerberg I."/>
            <person name="Brannstrom I.O."/>
            <person name="Guillou S."/>
            <person name="Cros-Aarteil S."/>
            <person name="Calhoun S."/>
            <person name="Haridas S."/>
            <person name="Kuo A."/>
            <person name="Mondo S."/>
            <person name="Pangilinan J."/>
            <person name="Riley R."/>
            <person name="LaButti K."/>
            <person name="Andreopoulos B."/>
            <person name="Lipzen A."/>
            <person name="Chen C."/>
            <person name="Yan M."/>
            <person name="Daum C."/>
            <person name="Ng V."/>
            <person name="Clum A."/>
            <person name="Steindorff A."/>
            <person name="Ohm R.A."/>
            <person name="Martin F."/>
            <person name="Silar P."/>
            <person name="Natvig D.O."/>
            <person name="Lalanne C."/>
            <person name="Gautier V."/>
            <person name="Ament-Velasquez S.L."/>
            <person name="Kruys A."/>
            <person name="Hutchinson M.I."/>
            <person name="Powell A.J."/>
            <person name="Barry K."/>
            <person name="Miller A.N."/>
            <person name="Grigoriev I.V."/>
            <person name="Debuchy R."/>
            <person name="Gladieux P."/>
            <person name="Hiltunen Thoren M."/>
            <person name="Johannesson H."/>
        </authorList>
    </citation>
    <scope>NUCLEOTIDE SEQUENCE</scope>
    <source>
        <strain evidence="6">PSN309</strain>
    </source>
</reference>
<feature type="domain" description="Peptidase S33 tripeptidyl aminopeptidase-like C-terminal" evidence="5">
    <location>
        <begin position="469"/>
        <end position="569"/>
    </location>
</feature>
<dbReference type="EMBL" id="MU864351">
    <property type="protein sequence ID" value="KAK4193190.1"/>
    <property type="molecule type" value="Genomic_DNA"/>
</dbReference>
<dbReference type="InterPro" id="IPR013595">
    <property type="entry name" value="Pept_S33_TAP-like_C"/>
</dbReference>
<proteinExistence type="inferred from homology"/>
<sequence>MLLCLALLALYQLKHLHSEFSLPSTQKIFQGEEESAKKEEEVEDPPGFKWADIVPTRTLTWHPCFDSPLHDCARLDVPMDWIYPSESERVVLAVIRIRAQQAVVNGTSSSSSSDYRGPVFFNPGGPGGSGVWSLLHHGKELQAILGAEKYDLITFDPRGIGSSVPRIECWTGRSSQERTIWELQDVGTVDAHPGTVYDAFSRAKVFSKICDESNEQLGGILEHSSTAYHARDMLEILEQMGETRLKYWGFSYGTILGGTFAAMYPDRVERMVNDGNVDYEEWYRGTQINFNHDTDKVLEAFFSLCHSAGPLRCAFYSLSPAQIKTRLSSLLSAIRHAPVVYYPLDSNSSSPSPPPEIITYSKLRKMISTALYQPIFRFPKIANVLAALEVGNGRTYYEYTSSPENTGPFPSLCFSESLPPSIPLSRPEEGTADAYPAIMCSDSPPSDILSSPSAFADYASLLQNMSYAAGAVQAAFQLSCVGRSLRPKWRFPGIPEQEKVKTHFPVLFVNNFADNVTPLVSARNNSGSFEGSVVLVQNSYGHTTLAAPSVCTARKIREYFQLGKLPGENERVCEGDGLPFDDVIPEDIGEDDEGDELVHAVRKMRREGVKIWVPFG</sequence>
<dbReference type="InterPro" id="IPR029058">
    <property type="entry name" value="AB_hydrolase_fold"/>
</dbReference>
<dbReference type="Pfam" id="PF08386">
    <property type="entry name" value="Abhydrolase_4"/>
    <property type="match status" value="1"/>
</dbReference>
<feature type="signal peptide" evidence="3">
    <location>
        <begin position="1"/>
        <end position="18"/>
    </location>
</feature>
<evidence type="ECO:0000313" key="6">
    <source>
        <dbReference type="EMBL" id="KAK4193190.1"/>
    </source>
</evidence>
<dbReference type="PANTHER" id="PTHR43248">
    <property type="entry name" value="2-SUCCINYL-6-HYDROXY-2,4-CYCLOHEXADIENE-1-CARBOXYLATE SYNTHASE"/>
    <property type="match status" value="1"/>
</dbReference>
<organism evidence="6 7">
    <name type="scientific">Podospora australis</name>
    <dbReference type="NCBI Taxonomy" id="1536484"/>
    <lineage>
        <taxon>Eukaryota</taxon>
        <taxon>Fungi</taxon>
        <taxon>Dikarya</taxon>
        <taxon>Ascomycota</taxon>
        <taxon>Pezizomycotina</taxon>
        <taxon>Sordariomycetes</taxon>
        <taxon>Sordariomycetidae</taxon>
        <taxon>Sordariales</taxon>
        <taxon>Podosporaceae</taxon>
        <taxon>Podospora</taxon>
    </lineage>
</organism>
<evidence type="ECO:0000256" key="1">
    <source>
        <dbReference type="ARBA" id="ARBA00010088"/>
    </source>
</evidence>
<dbReference type="AlphaFoldDB" id="A0AAN6X5B9"/>
<keyword evidence="7" id="KW-1185">Reference proteome</keyword>
<evidence type="ECO:0000313" key="7">
    <source>
        <dbReference type="Proteomes" id="UP001302126"/>
    </source>
</evidence>
<evidence type="ECO:0000256" key="2">
    <source>
        <dbReference type="ARBA" id="ARBA00022801"/>
    </source>
</evidence>
<dbReference type="Pfam" id="PF00561">
    <property type="entry name" value="Abhydrolase_1"/>
    <property type="match status" value="1"/>
</dbReference>
<dbReference type="Gene3D" id="3.40.50.1820">
    <property type="entry name" value="alpha/beta hydrolase"/>
    <property type="match status" value="1"/>
</dbReference>
<feature type="domain" description="AB hydrolase-1" evidence="4">
    <location>
        <begin position="118"/>
        <end position="302"/>
    </location>
</feature>